<protein>
    <submittedName>
        <fullName evidence="4">5-formyltetrahydrofolate cyclo-ligase</fullName>
        <ecNumber evidence="4">6.3.3.2</ecNumber>
    </submittedName>
</protein>
<dbReference type="Gene3D" id="3.40.50.10420">
    <property type="entry name" value="NagB/RpiA/CoA transferase-like"/>
    <property type="match status" value="1"/>
</dbReference>
<proteinExistence type="inferred from homology"/>
<keyword evidence="3" id="KW-0067">ATP-binding</keyword>
<evidence type="ECO:0000256" key="1">
    <source>
        <dbReference type="ARBA" id="ARBA00010638"/>
    </source>
</evidence>
<reference evidence="4" key="1">
    <citation type="submission" date="2019-03" db="EMBL/GenBank/DDBJ databases">
        <authorList>
            <person name="Hao L."/>
        </authorList>
    </citation>
    <scope>NUCLEOTIDE SEQUENCE</scope>
</reference>
<dbReference type="GO" id="GO:0035999">
    <property type="term" value="P:tetrahydrofolate interconversion"/>
    <property type="evidence" value="ECO:0007669"/>
    <property type="project" value="TreeGrafter"/>
</dbReference>
<dbReference type="GO" id="GO:0005524">
    <property type="term" value="F:ATP binding"/>
    <property type="evidence" value="ECO:0007669"/>
    <property type="project" value="UniProtKB-KW"/>
</dbReference>
<evidence type="ECO:0000256" key="3">
    <source>
        <dbReference type="ARBA" id="ARBA00022840"/>
    </source>
</evidence>
<dbReference type="Pfam" id="PF01812">
    <property type="entry name" value="5-FTHF_cyc-lig"/>
    <property type="match status" value="1"/>
</dbReference>
<dbReference type="GO" id="GO:0030272">
    <property type="term" value="F:5-formyltetrahydrofolate cyclo-ligase activity"/>
    <property type="evidence" value="ECO:0007669"/>
    <property type="project" value="UniProtKB-EC"/>
</dbReference>
<keyword evidence="2" id="KW-0547">Nucleotide-binding</keyword>
<dbReference type="PANTHER" id="PTHR23407:SF1">
    <property type="entry name" value="5-FORMYLTETRAHYDROFOLATE CYCLO-LIGASE"/>
    <property type="match status" value="1"/>
</dbReference>
<evidence type="ECO:0000313" key="4">
    <source>
        <dbReference type="EMBL" id="VFU15589.1"/>
    </source>
</evidence>
<dbReference type="InterPro" id="IPR002698">
    <property type="entry name" value="FTHF_cligase"/>
</dbReference>
<name>A0A485M2E7_9ZZZZ</name>
<dbReference type="GO" id="GO:0009396">
    <property type="term" value="P:folic acid-containing compound biosynthetic process"/>
    <property type="evidence" value="ECO:0007669"/>
    <property type="project" value="TreeGrafter"/>
</dbReference>
<dbReference type="AlphaFoldDB" id="A0A485M2E7"/>
<evidence type="ECO:0000256" key="2">
    <source>
        <dbReference type="ARBA" id="ARBA00022741"/>
    </source>
</evidence>
<sequence length="176" mass="19895">MLVCRQRIAGEDKKRSESRIITRIRALPQYREARVIALYVPVRGEVDLLPLLEDTSKTTLFPKVHGEDLAFYPAACIDTFVPGRFGIPEPPEGPVFPIRDIDLIFVPGISFDRTGHRIGYGKGYYDRLMRANGHVATIGVCFDECLVDRLPADSWDVQVECVVTQTEVIFRSKNEV</sequence>
<dbReference type="InterPro" id="IPR024185">
    <property type="entry name" value="FTHF_cligase-like_sf"/>
</dbReference>
<gene>
    <name evidence="4" type="ORF">SCFA_420058</name>
</gene>
<keyword evidence="4" id="KW-0436">Ligase</keyword>
<dbReference type="PANTHER" id="PTHR23407">
    <property type="entry name" value="ATPASE INHIBITOR/5-FORMYLTETRAHYDROFOLATE CYCLO-LIGASE"/>
    <property type="match status" value="1"/>
</dbReference>
<dbReference type="EMBL" id="CAADRM010000106">
    <property type="protein sequence ID" value="VFU15589.1"/>
    <property type="molecule type" value="Genomic_DNA"/>
</dbReference>
<dbReference type="SUPFAM" id="SSF100950">
    <property type="entry name" value="NagB/RpiA/CoA transferase-like"/>
    <property type="match status" value="1"/>
</dbReference>
<dbReference type="PIRSF" id="PIRSF006806">
    <property type="entry name" value="FTHF_cligase"/>
    <property type="match status" value="1"/>
</dbReference>
<accession>A0A485M2E7</accession>
<dbReference type="NCBIfam" id="TIGR02727">
    <property type="entry name" value="MTHFS_bact"/>
    <property type="match status" value="1"/>
</dbReference>
<dbReference type="EC" id="6.3.3.2" evidence="4"/>
<organism evidence="4">
    <name type="scientific">anaerobic digester metagenome</name>
    <dbReference type="NCBI Taxonomy" id="1263854"/>
    <lineage>
        <taxon>unclassified sequences</taxon>
        <taxon>metagenomes</taxon>
        <taxon>ecological metagenomes</taxon>
    </lineage>
</organism>
<comment type="similarity">
    <text evidence="1">Belongs to the 5-formyltetrahydrofolate cyclo-ligase family.</text>
</comment>
<dbReference type="InterPro" id="IPR037171">
    <property type="entry name" value="NagB/RpiA_transferase-like"/>
</dbReference>